<comment type="cofactor">
    <cofactor evidence="12">
        <name>Zn(2+)</name>
        <dbReference type="ChEBI" id="CHEBI:29105"/>
    </cofactor>
    <text evidence="12">Binds 1 zinc ion per subunit.</text>
</comment>
<keyword evidence="8 12" id="KW-0067">ATP-binding</keyword>
<evidence type="ECO:0000256" key="1">
    <source>
        <dbReference type="ARBA" id="ARBA00003314"/>
    </source>
</evidence>
<evidence type="ECO:0000256" key="9">
    <source>
        <dbReference type="ARBA" id="ARBA00022917"/>
    </source>
</evidence>
<reference evidence="14 15" key="1">
    <citation type="journal article" date="2018" name="Genome Biol. Evol.">
        <title>Partnering With a Pest: Genomes of Hemlock Woolly Adelgid Symbionts Reveal Atypical Nutritional Provisioning Patterns in Dual-Obligate Bacteria.</title>
        <authorList>
            <person name="Weglarz K.M."/>
            <person name="Havill N.P."/>
            <person name="Burke G.R."/>
            <person name="von Dohlen C.D."/>
        </authorList>
    </citation>
    <scope>NUCLEOTIDE SEQUENCE [LARGE SCALE GENOMIC DNA]</scope>
    <source>
        <strain evidence="14">ENA</strain>
    </source>
</reference>
<comment type="subunit">
    <text evidence="12">Monomer.</text>
</comment>
<dbReference type="Gene3D" id="1.10.730.10">
    <property type="entry name" value="Isoleucyl-tRNA Synthetase, Domain 1"/>
    <property type="match status" value="1"/>
</dbReference>
<evidence type="ECO:0000313" key="14">
    <source>
        <dbReference type="EMBL" id="AZP36365.1"/>
    </source>
</evidence>
<dbReference type="Gene3D" id="3.40.50.620">
    <property type="entry name" value="HUPs"/>
    <property type="match status" value="1"/>
</dbReference>
<dbReference type="FunFam" id="2.20.28.20:FF:000001">
    <property type="entry name" value="Methionine--tRNA ligase"/>
    <property type="match status" value="1"/>
</dbReference>
<evidence type="ECO:0000313" key="15">
    <source>
        <dbReference type="Proteomes" id="UP000274458"/>
    </source>
</evidence>
<evidence type="ECO:0000256" key="10">
    <source>
        <dbReference type="ARBA" id="ARBA00023146"/>
    </source>
</evidence>
<keyword evidence="10 12" id="KW-0030">Aminoacyl-tRNA synthetase</keyword>
<feature type="short sequence motif" description="'KMSKS' region" evidence="12">
    <location>
        <begin position="332"/>
        <end position="336"/>
    </location>
</feature>
<sequence>MKIKNNKILVTCALPYSNGPIHLGHMLEQIQADIWVRYKRMVGNNVYFICSDDSHGTAIMLKSKKINILPKKMINKIKIRHKLDFSKFNITHNYYDITNNKNNKKMSKIVYLNLKENGFIKIKKIFQLYDKNKKMFLPDRFIKGLCPICKSKDQYGDNCEICGSTYNAINLIKPKSILSNSEPIIRKSNHIFFDLPYFKNLLKKWIKKIKLQKIIYNKIYNWLKIGLKKWDISRDKPYFGFKIPGFKNKYFYVWLDAPISYISTFYKFCKIKININFKKLFKPDSKLKFYNFIGKDIIYFHGLFWPAILEGINFKKPNNIFVHGYLTIDKYKMSKSRGTFIKANDWLKFLDSDSLRYYYASKLSININDININLYDFMKKINSNIVNKIINLASRNSKFINNYFKNKLSKVIEDKKLYKKFVNESYKISKLFNLRKFNHVINKIIDLTDIANNYIDNKSPWKLSIIKNKNLLHNISSMGINLFKILVTFLKPIIPELIIKIEKFLNISLTWNSIYYPLLNHKIKNFKKLYYRINVNQINKIISFYKK</sequence>
<dbReference type="InterPro" id="IPR001412">
    <property type="entry name" value="aa-tRNA-synth_I_CS"/>
</dbReference>
<organism evidence="14 15">
    <name type="scientific">Candidatus Annandia adelgestsuga</name>
    <dbReference type="NCBI Taxonomy" id="1302411"/>
    <lineage>
        <taxon>Bacteria</taxon>
        <taxon>Pseudomonadati</taxon>
        <taxon>Pseudomonadota</taxon>
        <taxon>Gammaproteobacteria</taxon>
        <taxon>Enterobacterales</taxon>
        <taxon>Enterobacteriaceae</taxon>
        <taxon>Candidatus Annandia</taxon>
    </lineage>
</organism>
<evidence type="ECO:0000259" key="13">
    <source>
        <dbReference type="Pfam" id="PF09334"/>
    </source>
</evidence>
<evidence type="ECO:0000256" key="3">
    <source>
        <dbReference type="ARBA" id="ARBA00008258"/>
    </source>
</evidence>
<protein>
    <recommendedName>
        <fullName evidence="12">Methionine--tRNA ligase</fullName>
        <ecNumber evidence="12">6.1.1.10</ecNumber>
    </recommendedName>
    <alternativeName>
        <fullName evidence="12">Methionyl-tRNA synthetase</fullName>
        <shortName evidence="12">MetRS</shortName>
    </alternativeName>
</protein>
<keyword evidence="15" id="KW-1185">Reference proteome</keyword>
<evidence type="ECO:0000256" key="12">
    <source>
        <dbReference type="HAMAP-Rule" id="MF_00098"/>
    </source>
</evidence>
<feature type="short sequence motif" description="'HIGH' region" evidence="12">
    <location>
        <begin position="15"/>
        <end position="25"/>
    </location>
</feature>
<dbReference type="AlphaFoldDB" id="A0A3Q9CLV2"/>
<dbReference type="OrthoDB" id="9810191at2"/>
<dbReference type="Proteomes" id="UP000274458">
    <property type="component" value="Chromosome"/>
</dbReference>
<evidence type="ECO:0000256" key="8">
    <source>
        <dbReference type="ARBA" id="ARBA00022840"/>
    </source>
</evidence>
<keyword evidence="6 12" id="KW-0547">Nucleotide-binding</keyword>
<dbReference type="Pfam" id="PF09334">
    <property type="entry name" value="tRNA-synt_1g"/>
    <property type="match status" value="1"/>
</dbReference>
<dbReference type="SUPFAM" id="SSF52374">
    <property type="entry name" value="Nucleotidylyl transferase"/>
    <property type="match status" value="1"/>
</dbReference>
<evidence type="ECO:0000256" key="11">
    <source>
        <dbReference type="ARBA" id="ARBA00047364"/>
    </source>
</evidence>
<name>A0A3Q9CLV2_9ENTR</name>
<evidence type="ECO:0000256" key="4">
    <source>
        <dbReference type="ARBA" id="ARBA00022490"/>
    </source>
</evidence>
<dbReference type="InterPro" id="IPR023458">
    <property type="entry name" value="Met-tRNA_ligase_1"/>
</dbReference>
<dbReference type="PRINTS" id="PR01041">
    <property type="entry name" value="TRNASYNTHMET"/>
</dbReference>
<feature type="binding site" evidence="12">
    <location>
        <position position="335"/>
    </location>
    <ligand>
        <name>ATP</name>
        <dbReference type="ChEBI" id="CHEBI:30616"/>
    </ligand>
</feature>
<keyword evidence="4 12" id="KW-0963">Cytoplasm</keyword>
<dbReference type="Gene3D" id="2.20.28.20">
    <property type="entry name" value="Methionyl-tRNA synthetase, Zn-domain"/>
    <property type="match status" value="1"/>
</dbReference>
<dbReference type="SUPFAM" id="SSF47323">
    <property type="entry name" value="Anticodon-binding domain of a subclass of class I aminoacyl-tRNA synthetases"/>
    <property type="match status" value="1"/>
</dbReference>
<dbReference type="EC" id="6.1.1.10" evidence="12"/>
<feature type="binding site" evidence="12">
    <location>
        <position position="149"/>
    </location>
    <ligand>
        <name>Zn(2+)</name>
        <dbReference type="ChEBI" id="CHEBI:29105"/>
    </ligand>
</feature>
<keyword evidence="5 12" id="KW-0436">Ligase</keyword>
<dbReference type="PROSITE" id="PS00178">
    <property type="entry name" value="AA_TRNA_LIGASE_I"/>
    <property type="match status" value="1"/>
</dbReference>
<dbReference type="NCBIfam" id="TIGR00398">
    <property type="entry name" value="metG"/>
    <property type="match status" value="1"/>
</dbReference>
<feature type="binding site" evidence="12">
    <location>
        <position position="146"/>
    </location>
    <ligand>
        <name>Zn(2+)</name>
        <dbReference type="ChEBI" id="CHEBI:29105"/>
    </ligand>
</feature>
<keyword evidence="9 12" id="KW-0648">Protein biosynthesis</keyword>
<feature type="binding site" evidence="12">
    <location>
        <position position="159"/>
    </location>
    <ligand>
        <name>Zn(2+)</name>
        <dbReference type="ChEBI" id="CHEBI:29105"/>
    </ligand>
</feature>
<comment type="similarity">
    <text evidence="3 12">Belongs to the class-I aminoacyl-tRNA synthetase family. MetG type 1 subfamily.</text>
</comment>
<comment type="subcellular location">
    <subcellularLocation>
        <location evidence="2 12">Cytoplasm</location>
    </subcellularLocation>
</comment>
<dbReference type="RefSeq" id="WP_126071638.1">
    <property type="nucleotide sequence ID" value="NZ_CP026513.1"/>
</dbReference>
<dbReference type="HAMAP" id="MF_00098">
    <property type="entry name" value="Met_tRNA_synth_type1"/>
    <property type="match status" value="1"/>
</dbReference>
<dbReference type="GO" id="GO:0005829">
    <property type="term" value="C:cytosol"/>
    <property type="evidence" value="ECO:0007669"/>
    <property type="project" value="TreeGrafter"/>
</dbReference>
<dbReference type="InterPro" id="IPR015413">
    <property type="entry name" value="Methionyl/Leucyl_tRNA_Synth"/>
</dbReference>
<evidence type="ECO:0000256" key="6">
    <source>
        <dbReference type="ARBA" id="ARBA00022741"/>
    </source>
</evidence>
<feature type="binding site" evidence="12">
    <location>
        <position position="162"/>
    </location>
    <ligand>
        <name>Zn(2+)</name>
        <dbReference type="ChEBI" id="CHEBI:29105"/>
    </ligand>
</feature>
<comment type="catalytic activity">
    <reaction evidence="11 12">
        <text>tRNA(Met) + L-methionine + ATP = L-methionyl-tRNA(Met) + AMP + diphosphate</text>
        <dbReference type="Rhea" id="RHEA:13481"/>
        <dbReference type="Rhea" id="RHEA-COMP:9667"/>
        <dbReference type="Rhea" id="RHEA-COMP:9698"/>
        <dbReference type="ChEBI" id="CHEBI:30616"/>
        <dbReference type="ChEBI" id="CHEBI:33019"/>
        <dbReference type="ChEBI" id="CHEBI:57844"/>
        <dbReference type="ChEBI" id="CHEBI:78442"/>
        <dbReference type="ChEBI" id="CHEBI:78530"/>
        <dbReference type="ChEBI" id="CHEBI:456215"/>
        <dbReference type="EC" id="6.1.1.10"/>
    </reaction>
</comment>
<dbReference type="GO" id="GO:0046872">
    <property type="term" value="F:metal ion binding"/>
    <property type="evidence" value="ECO:0007669"/>
    <property type="project" value="UniProtKB-KW"/>
</dbReference>
<evidence type="ECO:0000256" key="5">
    <source>
        <dbReference type="ARBA" id="ARBA00022598"/>
    </source>
</evidence>
<dbReference type="NCBIfam" id="NF001100">
    <property type="entry name" value="PRK00133.1"/>
    <property type="match status" value="1"/>
</dbReference>
<dbReference type="InterPro" id="IPR014758">
    <property type="entry name" value="Met-tRNA_synth"/>
</dbReference>
<comment type="function">
    <text evidence="1 12">Is required not only for elongation of protein synthesis but also for the initiation of all mRNA translation through initiator tRNA(fMet) aminoacylation.</text>
</comment>
<gene>
    <name evidence="12 14" type="primary">metG</name>
    <name evidence="14" type="ORF">C3B56_00279</name>
</gene>
<dbReference type="SUPFAM" id="SSF57770">
    <property type="entry name" value="Methionyl-tRNA synthetase (MetRS), Zn-domain"/>
    <property type="match status" value="1"/>
</dbReference>
<evidence type="ECO:0000256" key="2">
    <source>
        <dbReference type="ARBA" id="ARBA00004496"/>
    </source>
</evidence>
<evidence type="ECO:0000256" key="7">
    <source>
        <dbReference type="ARBA" id="ARBA00022833"/>
    </source>
</evidence>
<proteinExistence type="inferred from homology"/>
<dbReference type="EMBL" id="CP026513">
    <property type="protein sequence ID" value="AZP36365.1"/>
    <property type="molecule type" value="Genomic_DNA"/>
</dbReference>
<dbReference type="GO" id="GO:0004825">
    <property type="term" value="F:methionine-tRNA ligase activity"/>
    <property type="evidence" value="ECO:0007669"/>
    <property type="project" value="UniProtKB-UniRule"/>
</dbReference>
<dbReference type="InterPro" id="IPR029038">
    <property type="entry name" value="MetRS_Zn"/>
</dbReference>
<dbReference type="InterPro" id="IPR033911">
    <property type="entry name" value="MetRS_core"/>
</dbReference>
<dbReference type="PANTHER" id="PTHR45765:SF1">
    <property type="entry name" value="METHIONINE--TRNA LIGASE, CYTOPLASMIC"/>
    <property type="match status" value="1"/>
</dbReference>
<dbReference type="InterPro" id="IPR009080">
    <property type="entry name" value="tRNAsynth_Ia_anticodon-bd"/>
</dbReference>
<dbReference type="PANTHER" id="PTHR45765">
    <property type="entry name" value="METHIONINE--TRNA LIGASE"/>
    <property type="match status" value="1"/>
</dbReference>
<dbReference type="GO" id="GO:0005524">
    <property type="term" value="F:ATP binding"/>
    <property type="evidence" value="ECO:0007669"/>
    <property type="project" value="UniProtKB-UniRule"/>
</dbReference>
<keyword evidence="12" id="KW-0479">Metal-binding</keyword>
<accession>A0A3Q9CLV2</accession>
<feature type="domain" description="Methionyl/Leucyl tRNA synthetase" evidence="13">
    <location>
        <begin position="8"/>
        <end position="396"/>
    </location>
</feature>
<dbReference type="InterPro" id="IPR014729">
    <property type="entry name" value="Rossmann-like_a/b/a_fold"/>
</dbReference>
<dbReference type="KEGG" id="aade:C3B56_00279"/>
<keyword evidence="7 12" id="KW-0862">Zinc</keyword>
<dbReference type="GO" id="GO:0006431">
    <property type="term" value="P:methionyl-tRNA aminoacylation"/>
    <property type="evidence" value="ECO:0007669"/>
    <property type="project" value="UniProtKB-UniRule"/>
</dbReference>